<comment type="caution">
    <text evidence="3">The sequence shown here is derived from an EMBL/GenBank/DDBJ whole genome shotgun (WGS) entry which is preliminary data.</text>
</comment>
<evidence type="ECO:0000313" key="3">
    <source>
        <dbReference type="EMBL" id="GAA2257622.1"/>
    </source>
</evidence>
<reference evidence="3 4" key="1">
    <citation type="journal article" date="2019" name="Int. J. Syst. Evol. Microbiol.">
        <title>The Global Catalogue of Microorganisms (GCM) 10K type strain sequencing project: providing services to taxonomists for standard genome sequencing and annotation.</title>
        <authorList>
            <consortium name="The Broad Institute Genomics Platform"/>
            <consortium name="The Broad Institute Genome Sequencing Center for Infectious Disease"/>
            <person name="Wu L."/>
            <person name="Ma J."/>
        </authorList>
    </citation>
    <scope>NUCLEOTIDE SEQUENCE [LARGE SCALE GENOMIC DNA]</scope>
    <source>
        <strain evidence="3 4">JCM 7356</strain>
    </source>
</reference>
<evidence type="ECO:0000256" key="1">
    <source>
        <dbReference type="SAM" id="MobiDB-lite"/>
    </source>
</evidence>
<dbReference type="Gene3D" id="2.60.120.260">
    <property type="entry name" value="Galactose-binding domain-like"/>
    <property type="match status" value="1"/>
</dbReference>
<feature type="signal peptide" evidence="2">
    <location>
        <begin position="1"/>
        <end position="37"/>
    </location>
</feature>
<dbReference type="Proteomes" id="UP001500305">
    <property type="component" value="Unassembled WGS sequence"/>
</dbReference>
<feature type="chain" id="PRO_5047159209" description="Chitinase" evidence="2">
    <location>
        <begin position="38"/>
        <end position="130"/>
    </location>
</feature>
<evidence type="ECO:0000313" key="4">
    <source>
        <dbReference type="Proteomes" id="UP001500305"/>
    </source>
</evidence>
<evidence type="ECO:0000256" key="2">
    <source>
        <dbReference type="SAM" id="SignalP"/>
    </source>
</evidence>
<keyword evidence="4" id="KW-1185">Reference proteome</keyword>
<accession>A0ABN3EFP9</accession>
<evidence type="ECO:0008006" key="5">
    <source>
        <dbReference type="Google" id="ProtNLM"/>
    </source>
</evidence>
<keyword evidence="2" id="KW-0732">Signal</keyword>
<proteinExistence type="predicted"/>
<feature type="region of interest" description="Disordered" evidence="1">
    <location>
        <begin position="94"/>
        <end position="130"/>
    </location>
</feature>
<organism evidence="3 4">
    <name type="scientific">Kitasatospora cystarginea</name>
    <dbReference type="NCBI Taxonomy" id="58350"/>
    <lineage>
        <taxon>Bacteria</taxon>
        <taxon>Bacillati</taxon>
        <taxon>Actinomycetota</taxon>
        <taxon>Actinomycetes</taxon>
        <taxon>Kitasatosporales</taxon>
        <taxon>Streptomycetaceae</taxon>
        <taxon>Kitasatospora</taxon>
    </lineage>
</organism>
<dbReference type="EMBL" id="BAAATR010000022">
    <property type="protein sequence ID" value="GAA2257622.1"/>
    <property type="molecule type" value="Genomic_DNA"/>
</dbReference>
<name>A0ABN3EFP9_9ACTN</name>
<sequence length="130" mass="13224">MRARPRHVRPDTGALAALVAAALALVGLLLAAPGARAADVDLIANGGFENGLASWSCTANSGQATNNQAHSGDWALLAAPTTSDDAQFKADIAAKHRAGKRVSSPSAVRTAPSRSPTRPPPPTSRAARTP</sequence>
<gene>
    <name evidence="3" type="ORF">GCM10010430_46800</name>
</gene>
<protein>
    <recommendedName>
        <fullName evidence="5">Chitinase</fullName>
    </recommendedName>
</protein>